<dbReference type="PROSITE" id="PS51746">
    <property type="entry name" value="PPM_2"/>
    <property type="match status" value="1"/>
</dbReference>
<dbReference type="SMART" id="SM00331">
    <property type="entry name" value="PP2C_SIG"/>
    <property type="match status" value="1"/>
</dbReference>
<feature type="compositionally biased region" description="Low complexity" evidence="2">
    <location>
        <begin position="1055"/>
        <end position="1079"/>
    </location>
</feature>
<organism evidence="4 5">
    <name type="scientific">Volvox africanus</name>
    <dbReference type="NCBI Taxonomy" id="51714"/>
    <lineage>
        <taxon>Eukaryota</taxon>
        <taxon>Viridiplantae</taxon>
        <taxon>Chlorophyta</taxon>
        <taxon>core chlorophytes</taxon>
        <taxon>Chlorophyceae</taxon>
        <taxon>CS clade</taxon>
        <taxon>Chlamydomonadales</taxon>
        <taxon>Volvocaceae</taxon>
        <taxon>Volvox</taxon>
    </lineage>
</organism>
<feature type="compositionally biased region" description="Pro residues" evidence="2">
    <location>
        <begin position="1383"/>
        <end position="1397"/>
    </location>
</feature>
<dbReference type="SUPFAM" id="SSF81606">
    <property type="entry name" value="PP2C-like"/>
    <property type="match status" value="1"/>
</dbReference>
<sequence>MWGYRQPEAFCLFRRVAPGTQPTFATCSLSSRSILKNLCRVSAKHVPRPGAFSSRSYRRHMLMFPSAHRGEDAGSLTGALGSRDAVDGPENAAAQSLLSTLEMEAQLELQLRQLEGELMRVQLQASSQVDGAREELQESRRKAELLEAIVTALRERLRREEDRNAALEAAVEAGRVELARSEGERRELQQRIAGLRSELVEAQTKLSVALRRAADLETRVVRLAQQNASLALRVGELEEQMREQTSAAERAAGAARDRLRALEAAADEDQILIVKLQAQIAEREAQLTLLRDGESELQEVLERSKAAAAQLGDLLTARDEELQRLRNRLAEAELHGSQEAQELKHQLVALKAERDEEVAQLEDELQVAFEKVDEAGRAASEREQAHRGELEELRQQLQDAKIRAEQSSARRVAEVSELRSALEQQLGIARQEALDARTQLATVKEQLDGVLSQEFLQLLEDELRNSIIRGYKSDSAAAAAGGASSSSRTAKSQQQQQYEQELCGLDSREAALRHQLQSLSAELTELQSAAVARLGPALVARAQELEEAAGRYRQVLRDRQAMKDEQGAARASQQLEAVTSELGSLYRLVMSAEARDRERAMRAELQSRELELRTLMEKRAHLLEQKLLQPQQAPHQTGGSVASAASSGQAKRLRQAVNARVQELVREREQQLMQQAATREQQLQAQLQARLAESRDAQQRELKSVQETVAQQMRLMEKSWKGQLDAFTRSLQEAAAEKERLAVQAGAATGQVRQQLTELETLRRELSGAQTAVVALRRAAEDSQATAAQQSAAAAKEVQELRAQVQQLQNSIDERERQYAASAAATAAAAAATNGQSVALSPWPVTPPQPPSLQTASNAVAGLTTPATSHSKSKSSSSAAPALEPIMKQQQQPLQSRCQPGQSTIQLLQTQQQQSDKQRPQPRGSAKTPIPITVATANTAGSSTPNPEVPQSSPQHQPNTETDLPSADAAEAATVPPPLTPIRRDWPAQFGGVVPMVSSPRAADEATATRAGAGAGTTDSSSNIGGVGSSAVATNGLSSSREKVKGELRHKTSQAEGGSSEPSEPLASLEANSGSYNGSGRYGGKHGGNCSINPVANNSGSGSSSSGNGVSESINDRAVLSVWSRILASATQMDAGEPPPPPPPQQQQQQQQQQVTEAAAAEPAAAATSRARETEAEAGEKVHASDAAAIGRSPAAAISNGSPRPDFAVAVSSSSKVAEDDTDVAAGTGDGEPQNSRRESEQRLPEAEHKSSISEAAAAAGSAAAATTTVSLSPDSSVVATTAPMAAPPESFDASAEGPQPCEQPQLQPQTQVVNSFDVFREQINEVPGVYAVQSTQLQPAPPSVPPPAGQWQQQSSSSPPPPEQPQPGLEAKPSLNRSKQPPSSPPSPLQIVPPPSRQSQQSSSASSATSATASRSSSPAAAAMAAAAGAAAAAKRAAALEVSSTKGAAPRVNAPPISEWGRPKPPPGDAPSRSGPAVSDATGLPPGDRSLTGGGTTASTAPFLSEAELGAEIAAIAQSLLQRTIGGGGSSATAAPAASPGGAESAPPPRGASSNLASPVAAEEAAPAPGSSALNPSVPRKLSLVMAAHSMSALGKGEQGSEDAYFMVTPSGGVVTSSGGGGGGGVSAGRSAPGGALAGVSVLGVADGVGGWVEANVDPGQYSREVVDAAARAAEEIGPGADPRQLLAEAQAAVRTIGSCTACVAVLGQKAPASADNGPGGQVLSIANLGDSGCRVVRRASLVLATSAQEHQFNMPYQMAHLDNLPDTDTASDAQMYQISLRPGDVIVLATDGLFDNMWDEELVSMVAAAAASIPPGLAGPAAAAAAQSAAQQLSSSLVAAAFRHAQDPGFRSPWAVELANQPAAPWLTRLFPRGGRVDDITVVVAFVVEGNAV</sequence>
<feature type="compositionally biased region" description="Basic and acidic residues" evidence="2">
    <location>
        <begin position="1235"/>
        <end position="1252"/>
    </location>
</feature>
<protein>
    <recommendedName>
        <fullName evidence="3">PPM-type phosphatase domain-containing protein</fullName>
    </recommendedName>
</protein>
<feature type="compositionally biased region" description="Low complexity" evidence="2">
    <location>
        <begin position="1398"/>
        <end position="1440"/>
    </location>
</feature>
<feature type="region of interest" description="Disordered" evidence="2">
    <location>
        <begin position="479"/>
        <end position="500"/>
    </location>
</feature>
<feature type="compositionally biased region" description="Polar residues" evidence="2">
    <location>
        <begin position="935"/>
        <end position="963"/>
    </location>
</feature>
<dbReference type="SMART" id="SM00332">
    <property type="entry name" value="PP2Cc"/>
    <property type="match status" value="1"/>
</dbReference>
<feature type="compositionally biased region" description="Low complexity" evidence="2">
    <location>
        <begin position="889"/>
        <end position="915"/>
    </location>
</feature>
<evidence type="ECO:0000256" key="2">
    <source>
        <dbReference type="SAM" id="MobiDB-lite"/>
    </source>
</evidence>
<feature type="compositionally biased region" description="Low complexity" evidence="2">
    <location>
        <begin position="1185"/>
        <end position="1199"/>
    </location>
</feature>
<comment type="caution">
    <text evidence="4">The sequence shown here is derived from an EMBL/GenBank/DDBJ whole genome shotgun (WGS) entry which is preliminary data.</text>
</comment>
<feature type="region of interest" description="Disordered" evidence="2">
    <location>
        <begin position="1129"/>
        <end position="1314"/>
    </location>
</feature>
<feature type="region of interest" description="Disordered" evidence="2">
    <location>
        <begin position="888"/>
        <end position="968"/>
    </location>
</feature>
<gene>
    <name evidence="4" type="ORF">VaNZ11_017041</name>
</gene>
<feature type="compositionally biased region" description="Low complexity" evidence="2">
    <location>
        <begin position="1299"/>
        <end position="1312"/>
    </location>
</feature>
<proteinExistence type="predicted"/>
<accession>A0ABQ5SRM5</accession>
<feature type="region of interest" description="Disordered" evidence="2">
    <location>
        <begin position="1005"/>
        <end position="1112"/>
    </location>
</feature>
<feature type="compositionally biased region" description="Basic and acidic residues" evidence="2">
    <location>
        <begin position="1040"/>
        <end position="1050"/>
    </location>
</feature>
<feature type="compositionally biased region" description="Low complexity" evidence="2">
    <location>
        <begin position="1280"/>
        <end position="1289"/>
    </location>
</feature>
<evidence type="ECO:0000313" key="4">
    <source>
        <dbReference type="EMBL" id="GLI71736.1"/>
    </source>
</evidence>
<evidence type="ECO:0000313" key="5">
    <source>
        <dbReference type="Proteomes" id="UP001165090"/>
    </source>
</evidence>
<feature type="compositionally biased region" description="Low complexity" evidence="2">
    <location>
        <begin position="1253"/>
        <end position="1273"/>
    </location>
</feature>
<feature type="compositionally biased region" description="Low complexity" evidence="2">
    <location>
        <begin position="1097"/>
        <end position="1112"/>
    </location>
</feature>
<dbReference type="Gene3D" id="3.60.40.10">
    <property type="entry name" value="PPM-type phosphatase domain"/>
    <property type="match status" value="1"/>
</dbReference>
<dbReference type="InterPro" id="IPR036457">
    <property type="entry name" value="PPM-type-like_dom_sf"/>
</dbReference>
<dbReference type="InterPro" id="IPR001932">
    <property type="entry name" value="PPM-type_phosphatase-like_dom"/>
</dbReference>
<evidence type="ECO:0000259" key="3">
    <source>
        <dbReference type="PROSITE" id="PS51746"/>
    </source>
</evidence>
<name>A0ABQ5SRM5_9CHLO</name>
<feature type="compositionally biased region" description="Low complexity" evidence="2">
    <location>
        <begin position="1005"/>
        <end position="1019"/>
    </location>
</feature>
<feature type="compositionally biased region" description="Low complexity" evidence="2">
    <location>
        <begin position="1146"/>
        <end position="1169"/>
    </location>
</feature>
<feature type="region of interest" description="Disordered" evidence="2">
    <location>
        <begin position="1528"/>
        <end position="1577"/>
    </location>
</feature>
<feature type="coiled-coil region" evidence="1">
    <location>
        <begin position="654"/>
        <end position="818"/>
    </location>
</feature>
<dbReference type="Proteomes" id="UP001165090">
    <property type="component" value="Unassembled WGS sequence"/>
</dbReference>
<feature type="compositionally biased region" description="Low complexity" evidence="2">
    <location>
        <begin position="638"/>
        <end position="650"/>
    </location>
</feature>
<feature type="compositionally biased region" description="Pro residues" evidence="2">
    <location>
        <begin position="1340"/>
        <end position="1349"/>
    </location>
</feature>
<feature type="region of interest" description="Disordered" evidence="2">
    <location>
        <begin position="1334"/>
        <end position="1504"/>
    </location>
</feature>
<keyword evidence="1" id="KW-0175">Coiled coil</keyword>
<feature type="region of interest" description="Disordered" evidence="2">
    <location>
        <begin position="629"/>
        <end position="653"/>
    </location>
</feature>
<evidence type="ECO:0000256" key="1">
    <source>
        <dbReference type="SAM" id="Coils"/>
    </source>
</evidence>
<dbReference type="EMBL" id="BSDZ01000119">
    <property type="protein sequence ID" value="GLI71736.1"/>
    <property type="molecule type" value="Genomic_DNA"/>
</dbReference>
<feature type="compositionally biased region" description="Basic and acidic residues" evidence="2">
    <location>
        <begin position="1170"/>
        <end position="1184"/>
    </location>
</feature>
<feature type="compositionally biased region" description="Low complexity" evidence="2">
    <location>
        <begin position="1532"/>
        <end position="1574"/>
    </location>
</feature>
<dbReference type="PANTHER" id="PTHR12320">
    <property type="entry name" value="PROTEIN PHOSPHATASE 2C"/>
    <property type="match status" value="1"/>
</dbReference>
<dbReference type="PANTHER" id="PTHR12320:SF60">
    <property type="entry name" value="PROTEIN PHOSPHATASE 2C 26-RELATED"/>
    <property type="match status" value="1"/>
</dbReference>
<dbReference type="InterPro" id="IPR039123">
    <property type="entry name" value="PPTC7"/>
</dbReference>
<feature type="coiled-coil region" evidence="1">
    <location>
        <begin position="104"/>
        <end position="279"/>
    </location>
</feature>
<keyword evidence="5" id="KW-1185">Reference proteome</keyword>
<feature type="domain" description="PPM-type phosphatase" evidence="3">
    <location>
        <begin position="1588"/>
        <end position="1889"/>
    </location>
</feature>
<feature type="coiled-coil region" evidence="1">
    <location>
        <begin position="315"/>
        <end position="432"/>
    </location>
</feature>
<reference evidence="4 5" key="1">
    <citation type="journal article" date="2023" name="IScience">
        <title>Expanded male sex-determining region conserved during the evolution of homothallism in the green alga Volvox.</title>
        <authorList>
            <person name="Yamamoto K."/>
            <person name="Matsuzaki R."/>
            <person name="Mahakham W."/>
            <person name="Heman W."/>
            <person name="Sekimoto H."/>
            <person name="Kawachi M."/>
            <person name="Minakuchi Y."/>
            <person name="Toyoda A."/>
            <person name="Nozaki H."/>
        </authorList>
    </citation>
    <scope>NUCLEOTIDE SEQUENCE [LARGE SCALE GENOMIC DNA]</scope>
    <source>
        <strain evidence="4 5">NIES-4468</strain>
    </source>
</reference>
<feature type="coiled-coil region" evidence="1">
    <location>
        <begin position="509"/>
        <end position="565"/>
    </location>
</feature>